<reference evidence="1" key="1">
    <citation type="journal article" date="2020" name="Nature">
        <title>Giant virus diversity and host interactions through global metagenomics.</title>
        <authorList>
            <person name="Schulz F."/>
            <person name="Roux S."/>
            <person name="Paez-Espino D."/>
            <person name="Jungbluth S."/>
            <person name="Walsh D.A."/>
            <person name="Denef V.J."/>
            <person name="McMahon K.D."/>
            <person name="Konstantinidis K.T."/>
            <person name="Eloe-Fadrosh E.A."/>
            <person name="Kyrpides N.C."/>
            <person name="Woyke T."/>
        </authorList>
    </citation>
    <scope>NUCLEOTIDE SEQUENCE</scope>
    <source>
        <strain evidence="1">GVMAG-M-3300023184-62</strain>
    </source>
</reference>
<evidence type="ECO:0008006" key="2">
    <source>
        <dbReference type="Google" id="ProtNLM"/>
    </source>
</evidence>
<name>A0A6C0IBZ5_9ZZZZ</name>
<proteinExistence type="predicted"/>
<dbReference type="InterPro" id="IPR027417">
    <property type="entry name" value="P-loop_NTPase"/>
</dbReference>
<organism evidence="1">
    <name type="scientific">viral metagenome</name>
    <dbReference type="NCBI Taxonomy" id="1070528"/>
    <lineage>
        <taxon>unclassified sequences</taxon>
        <taxon>metagenomes</taxon>
        <taxon>organismal metagenomes</taxon>
    </lineage>
</organism>
<protein>
    <recommendedName>
        <fullName evidence="2">Deoxynucleoside kinase domain-containing protein</fullName>
    </recommendedName>
</protein>
<dbReference type="EMBL" id="MN740152">
    <property type="protein sequence ID" value="QHT89897.1"/>
    <property type="molecule type" value="Genomic_DNA"/>
</dbReference>
<sequence length="205" mass="23910">MAQHRVFLLNGWSKSGKDTCADYLVESYKFCKFSFAEAAKIQASNEYNFSYEFTQTQEGKDTFLPEHNKTVRQLIIEYANTMRAKTPDIWAQIIAKEIIAHKQSATEPINFIISDWRLLDELLSLQREFYNQNIMIIPIHIVRPSQLISPVPDATEYSLLGFPFKYIIMNPGTSEYLYKIQIMKIFYPLLKDELSPSTNTTMYYS</sequence>
<evidence type="ECO:0000313" key="1">
    <source>
        <dbReference type="EMBL" id="QHT89897.1"/>
    </source>
</evidence>
<accession>A0A6C0IBZ5</accession>
<dbReference type="Gene3D" id="3.40.50.300">
    <property type="entry name" value="P-loop containing nucleotide triphosphate hydrolases"/>
    <property type="match status" value="1"/>
</dbReference>
<dbReference type="AlphaFoldDB" id="A0A6C0IBZ5"/>